<evidence type="ECO:0000256" key="4">
    <source>
        <dbReference type="ARBA" id="ARBA00022729"/>
    </source>
</evidence>
<evidence type="ECO:0000256" key="1">
    <source>
        <dbReference type="ARBA" id="ARBA00001931"/>
    </source>
</evidence>
<comment type="cofactor">
    <cofactor evidence="1">
        <name>pyrroloquinoline quinone</name>
        <dbReference type="ChEBI" id="CHEBI:58442"/>
    </cofactor>
</comment>
<keyword evidence="8" id="KW-0325">Glycoprotein</keyword>
<sequence>MHDIDQMSDEILCILILLLLLLHSSSSSSPHEPPKGLCLERLGNSSYLYMVPHPDGSNRVFVCNQQGKIWLAMVPEVGGLMVDSYPFLDLSDQVQFATEMGLMSIALHPNFTENGRLFAAFNCDKFQQPGCEGRCSCNTDVGCDPSKVQSLQESYPCQFHLVIAEFTANGTTFSSKLSWRGHANSDEVRRIFTMGLPFEAYHGGQILFGPTDGYLYFMIGDASHASDPYNFAQNKKSLLGKILRLDVDFIPSAEEISGLGLWGNYSVPKDNPYATDDKELEPEIWAMGFSNPWRCSFDSERPSLFICGDIGKDKYEEIDVIKKGGNYGWRVYEGPYPTHPSYAPGGYTQPTSITTIFPVTGYKHDDVGGTKGPASVVGGYFYHGDADPCLNGWYIYTDLYSYDIWAAIDRNGNSENFTSFRVPFGCAHDSPMECGFKQGVPDLGYVLSLSEDNNKDVYLLTSSGVYRIAAPSRCGYHCSIETNVTARLHSSGSYLSSQAASLLFLAACNLISFMMLVFI</sequence>
<evidence type="ECO:0000256" key="9">
    <source>
        <dbReference type="ARBA" id="ARBA00023288"/>
    </source>
</evidence>
<dbReference type="InterPro" id="IPR011041">
    <property type="entry name" value="Quinoprot_gluc/sorb_DH_b-prop"/>
</dbReference>
<name>A0AAP0HAW7_9ASTR</name>
<dbReference type="SUPFAM" id="SSF50952">
    <property type="entry name" value="Soluble quinoprotein glucose dehydrogenase"/>
    <property type="match status" value="1"/>
</dbReference>
<evidence type="ECO:0000256" key="8">
    <source>
        <dbReference type="ARBA" id="ARBA00023180"/>
    </source>
</evidence>
<proteinExistence type="inferred from homology"/>
<dbReference type="PANTHER" id="PTHR19328">
    <property type="entry name" value="HEDGEHOG-INTERACTING PROTEIN"/>
    <property type="match status" value="1"/>
</dbReference>
<evidence type="ECO:0000256" key="2">
    <source>
        <dbReference type="ARBA" id="ARBA00004193"/>
    </source>
</evidence>
<evidence type="ECO:0000256" key="6">
    <source>
        <dbReference type="ARBA" id="ARBA00023002"/>
    </source>
</evidence>
<gene>
    <name evidence="13" type="ORF">SSX86_001532</name>
</gene>
<feature type="signal peptide" evidence="11">
    <location>
        <begin position="1"/>
        <end position="27"/>
    </location>
</feature>
<evidence type="ECO:0000256" key="3">
    <source>
        <dbReference type="ARBA" id="ARBA00022475"/>
    </source>
</evidence>
<keyword evidence="6" id="KW-0560">Oxidoreductase</keyword>
<comment type="caution">
    <text evidence="13">The sequence shown here is derived from an EMBL/GenBank/DDBJ whole genome shotgun (WGS) entry which is preliminary data.</text>
</comment>
<protein>
    <recommendedName>
        <fullName evidence="12">Glucose/Sorbosone dehydrogenase domain-containing protein</fullName>
    </recommendedName>
</protein>
<dbReference type="Gene3D" id="2.120.10.30">
    <property type="entry name" value="TolB, C-terminal domain"/>
    <property type="match status" value="1"/>
</dbReference>
<keyword evidence="3" id="KW-1003">Cell membrane</keyword>
<dbReference type="FunFam" id="2.120.10.30:FF:000067">
    <property type="entry name" value="HHIP-like 1"/>
    <property type="match status" value="1"/>
</dbReference>
<feature type="domain" description="Glucose/Sorbosone dehydrogenase" evidence="12">
    <location>
        <begin position="53"/>
        <end position="333"/>
    </location>
</feature>
<feature type="chain" id="PRO_5042837542" description="Glucose/Sorbosone dehydrogenase domain-containing protein" evidence="11">
    <location>
        <begin position="28"/>
        <end position="519"/>
    </location>
</feature>
<dbReference type="GO" id="GO:0016491">
    <property type="term" value="F:oxidoreductase activity"/>
    <property type="evidence" value="ECO:0007669"/>
    <property type="project" value="UniProtKB-KW"/>
</dbReference>
<dbReference type="PANTHER" id="PTHR19328:SF70">
    <property type="entry name" value="PROTEIN, PUTATIVE-RELATED"/>
    <property type="match status" value="1"/>
</dbReference>
<evidence type="ECO:0000313" key="14">
    <source>
        <dbReference type="Proteomes" id="UP001408789"/>
    </source>
</evidence>
<dbReference type="InterPro" id="IPR011042">
    <property type="entry name" value="6-blade_b-propeller_TolB-like"/>
</dbReference>
<keyword evidence="5" id="KW-0634">PQQ</keyword>
<accession>A0AAP0HAW7</accession>
<dbReference type="Pfam" id="PF07995">
    <property type="entry name" value="GSDH"/>
    <property type="match status" value="1"/>
</dbReference>
<dbReference type="Proteomes" id="UP001408789">
    <property type="component" value="Unassembled WGS sequence"/>
</dbReference>
<dbReference type="EMBL" id="JBCNJP010000003">
    <property type="protein sequence ID" value="KAK9079859.1"/>
    <property type="molecule type" value="Genomic_DNA"/>
</dbReference>
<evidence type="ECO:0000259" key="12">
    <source>
        <dbReference type="Pfam" id="PF07995"/>
    </source>
</evidence>
<evidence type="ECO:0000256" key="10">
    <source>
        <dbReference type="ARBA" id="ARBA00061483"/>
    </source>
</evidence>
<keyword evidence="14" id="KW-1185">Reference proteome</keyword>
<evidence type="ECO:0000256" key="7">
    <source>
        <dbReference type="ARBA" id="ARBA00023136"/>
    </source>
</evidence>
<evidence type="ECO:0000256" key="5">
    <source>
        <dbReference type="ARBA" id="ARBA00022891"/>
    </source>
</evidence>
<reference evidence="13 14" key="1">
    <citation type="submission" date="2024-04" db="EMBL/GenBank/DDBJ databases">
        <title>The reference genome of an endangered Asteraceae, Deinandra increscens subsp. villosa, native to the Central Coast of California.</title>
        <authorList>
            <person name="Guilliams M."/>
            <person name="Hasenstab-Lehman K."/>
            <person name="Meyer R."/>
            <person name="Mcevoy S."/>
        </authorList>
    </citation>
    <scope>NUCLEOTIDE SEQUENCE [LARGE SCALE GENOMIC DNA]</scope>
    <source>
        <tissue evidence="13">Leaf</tissue>
    </source>
</reference>
<dbReference type="AlphaFoldDB" id="A0AAP0HAW7"/>
<comment type="subcellular location">
    <subcellularLocation>
        <location evidence="2">Cell membrane</location>
        <topology evidence="2">Lipid-anchor</topology>
    </subcellularLocation>
</comment>
<keyword evidence="4 11" id="KW-0732">Signal</keyword>
<keyword evidence="7" id="KW-0472">Membrane</keyword>
<comment type="similarity">
    <text evidence="10">Belongs to the PQQ oxidoreductase GdhB family.</text>
</comment>
<evidence type="ECO:0000313" key="13">
    <source>
        <dbReference type="EMBL" id="KAK9079859.1"/>
    </source>
</evidence>
<dbReference type="InterPro" id="IPR012938">
    <property type="entry name" value="Glc/Sorbosone_DH"/>
</dbReference>
<dbReference type="GO" id="GO:0005886">
    <property type="term" value="C:plasma membrane"/>
    <property type="evidence" value="ECO:0007669"/>
    <property type="project" value="UniProtKB-SubCell"/>
</dbReference>
<organism evidence="13 14">
    <name type="scientific">Deinandra increscens subsp. villosa</name>
    <dbReference type="NCBI Taxonomy" id="3103831"/>
    <lineage>
        <taxon>Eukaryota</taxon>
        <taxon>Viridiplantae</taxon>
        <taxon>Streptophyta</taxon>
        <taxon>Embryophyta</taxon>
        <taxon>Tracheophyta</taxon>
        <taxon>Spermatophyta</taxon>
        <taxon>Magnoliopsida</taxon>
        <taxon>eudicotyledons</taxon>
        <taxon>Gunneridae</taxon>
        <taxon>Pentapetalae</taxon>
        <taxon>asterids</taxon>
        <taxon>campanulids</taxon>
        <taxon>Asterales</taxon>
        <taxon>Asteraceae</taxon>
        <taxon>Asteroideae</taxon>
        <taxon>Heliantheae alliance</taxon>
        <taxon>Madieae</taxon>
        <taxon>Madiinae</taxon>
        <taxon>Deinandra</taxon>
    </lineage>
</organism>
<evidence type="ECO:0000256" key="11">
    <source>
        <dbReference type="SAM" id="SignalP"/>
    </source>
</evidence>
<keyword evidence="9" id="KW-0449">Lipoprotein</keyword>